<dbReference type="InterPro" id="IPR005467">
    <property type="entry name" value="His_kinase_dom"/>
</dbReference>
<evidence type="ECO:0000313" key="10">
    <source>
        <dbReference type="EMBL" id="RIA81461.1"/>
    </source>
</evidence>
<feature type="compositionally biased region" description="Polar residues" evidence="7">
    <location>
        <begin position="186"/>
        <end position="197"/>
    </location>
</feature>
<dbReference type="CDD" id="cd17546">
    <property type="entry name" value="REC_hyHK_CKI1_RcsC-like"/>
    <property type="match status" value="1"/>
</dbReference>
<comment type="caution">
    <text evidence="10">The sequence shown here is derived from an EMBL/GenBank/DDBJ whole genome shotgun (WGS) entry which is preliminary data.</text>
</comment>
<keyword evidence="11" id="KW-1185">Reference proteome</keyword>
<feature type="modified residue" description="4-aspartylphosphate" evidence="6">
    <location>
        <position position="334"/>
    </location>
</feature>
<dbReference type="Gene3D" id="3.30.565.10">
    <property type="entry name" value="Histidine kinase-like ATPase, C-terminal domain"/>
    <property type="match status" value="1"/>
</dbReference>
<dbReference type="Pfam" id="PF00512">
    <property type="entry name" value="HisKA"/>
    <property type="match status" value="1"/>
</dbReference>
<gene>
    <name evidence="10" type="ORF">C1645_700832</name>
</gene>
<dbReference type="SUPFAM" id="SSF52172">
    <property type="entry name" value="CheY-like"/>
    <property type="match status" value="1"/>
</dbReference>
<evidence type="ECO:0000256" key="3">
    <source>
        <dbReference type="ARBA" id="ARBA00022553"/>
    </source>
</evidence>
<dbReference type="PRINTS" id="PR00344">
    <property type="entry name" value="BCTRLSENSOR"/>
</dbReference>
<protein>
    <recommendedName>
        <fullName evidence="2">histidine kinase</fullName>
        <ecNumber evidence="2">2.7.13.3</ecNumber>
    </recommendedName>
</protein>
<dbReference type="PROSITE" id="PS50110">
    <property type="entry name" value="RESPONSE_REGULATORY"/>
    <property type="match status" value="1"/>
</dbReference>
<feature type="domain" description="Histidine kinase" evidence="8">
    <location>
        <begin position="1"/>
        <end position="236"/>
    </location>
</feature>
<dbReference type="InterPro" id="IPR001789">
    <property type="entry name" value="Sig_transdc_resp-reg_receiver"/>
</dbReference>
<feature type="region of interest" description="Disordered" evidence="7">
    <location>
        <begin position="180"/>
        <end position="199"/>
    </location>
</feature>
<evidence type="ECO:0000256" key="4">
    <source>
        <dbReference type="ARBA" id="ARBA00022679"/>
    </source>
</evidence>
<evidence type="ECO:0000313" key="11">
    <source>
        <dbReference type="Proteomes" id="UP000265703"/>
    </source>
</evidence>
<comment type="catalytic activity">
    <reaction evidence="1">
        <text>ATP + protein L-histidine = ADP + protein N-phospho-L-histidine.</text>
        <dbReference type="EC" id="2.7.13.3"/>
    </reaction>
</comment>
<dbReference type="Pfam" id="PF00072">
    <property type="entry name" value="Response_reg"/>
    <property type="match status" value="1"/>
</dbReference>
<accession>A0A397SFC5</accession>
<keyword evidence="4" id="KW-0808">Transferase</keyword>
<dbReference type="CDD" id="cd00082">
    <property type="entry name" value="HisKA"/>
    <property type="match status" value="1"/>
</dbReference>
<feature type="region of interest" description="Disordered" evidence="7">
    <location>
        <begin position="240"/>
        <end position="285"/>
    </location>
</feature>
<name>A0A397SFC5_9GLOM</name>
<evidence type="ECO:0000259" key="9">
    <source>
        <dbReference type="PROSITE" id="PS50110"/>
    </source>
</evidence>
<feature type="compositionally biased region" description="Basic residues" evidence="7">
    <location>
        <begin position="275"/>
        <end position="284"/>
    </location>
</feature>
<evidence type="ECO:0000256" key="7">
    <source>
        <dbReference type="SAM" id="MobiDB-lite"/>
    </source>
</evidence>
<evidence type="ECO:0000256" key="6">
    <source>
        <dbReference type="PROSITE-ProRule" id="PRU00169"/>
    </source>
</evidence>
<dbReference type="SUPFAM" id="SSF47384">
    <property type="entry name" value="Homodimeric domain of signal transducing histidine kinase"/>
    <property type="match status" value="1"/>
</dbReference>
<dbReference type="AlphaFoldDB" id="A0A397SFC5"/>
<feature type="compositionally biased region" description="Low complexity" evidence="7">
    <location>
        <begin position="260"/>
        <end position="274"/>
    </location>
</feature>
<dbReference type="PANTHER" id="PTHR43047">
    <property type="entry name" value="TWO-COMPONENT HISTIDINE PROTEIN KINASE"/>
    <property type="match status" value="1"/>
</dbReference>
<reference evidence="10 11" key="1">
    <citation type="submission" date="2018-06" db="EMBL/GenBank/DDBJ databases">
        <title>Comparative genomics reveals the genomic features of Rhizophagus irregularis, R. cerebriforme, R. diaphanum and Gigaspora rosea, and their symbiotic lifestyle signature.</title>
        <authorList>
            <person name="Morin E."/>
            <person name="San Clemente H."/>
            <person name="Chen E.C.H."/>
            <person name="De La Providencia I."/>
            <person name="Hainaut M."/>
            <person name="Kuo A."/>
            <person name="Kohler A."/>
            <person name="Murat C."/>
            <person name="Tang N."/>
            <person name="Roy S."/>
            <person name="Loubradou J."/>
            <person name="Henrissat B."/>
            <person name="Grigoriev I.V."/>
            <person name="Corradi N."/>
            <person name="Roux C."/>
            <person name="Martin F.M."/>
        </authorList>
    </citation>
    <scope>NUCLEOTIDE SEQUENCE [LARGE SCALE GENOMIC DNA]</scope>
    <source>
        <strain evidence="10 11">DAOM 227022</strain>
    </source>
</reference>
<proteinExistence type="predicted"/>
<dbReference type="Proteomes" id="UP000265703">
    <property type="component" value="Unassembled WGS sequence"/>
</dbReference>
<dbReference type="GO" id="GO:0005886">
    <property type="term" value="C:plasma membrane"/>
    <property type="evidence" value="ECO:0007669"/>
    <property type="project" value="TreeGrafter"/>
</dbReference>
<dbReference type="InterPro" id="IPR036097">
    <property type="entry name" value="HisK_dim/P_sf"/>
</dbReference>
<organism evidence="10 11">
    <name type="scientific">Glomus cerebriforme</name>
    <dbReference type="NCBI Taxonomy" id="658196"/>
    <lineage>
        <taxon>Eukaryota</taxon>
        <taxon>Fungi</taxon>
        <taxon>Fungi incertae sedis</taxon>
        <taxon>Mucoromycota</taxon>
        <taxon>Glomeromycotina</taxon>
        <taxon>Glomeromycetes</taxon>
        <taxon>Glomerales</taxon>
        <taxon>Glomeraceae</taxon>
        <taxon>Glomus</taxon>
    </lineage>
</organism>
<keyword evidence="5 10" id="KW-0418">Kinase</keyword>
<dbReference type="EMBL" id="QKYT01000793">
    <property type="protein sequence ID" value="RIA81461.1"/>
    <property type="molecule type" value="Genomic_DNA"/>
</dbReference>
<evidence type="ECO:0000259" key="8">
    <source>
        <dbReference type="PROSITE" id="PS50109"/>
    </source>
</evidence>
<dbReference type="GO" id="GO:0009927">
    <property type="term" value="F:histidine phosphotransfer kinase activity"/>
    <property type="evidence" value="ECO:0007669"/>
    <property type="project" value="TreeGrafter"/>
</dbReference>
<dbReference type="STRING" id="658196.A0A397SFC5"/>
<dbReference type="Pfam" id="PF02518">
    <property type="entry name" value="HATPase_c"/>
    <property type="match status" value="1"/>
</dbReference>
<dbReference type="SMART" id="SM00387">
    <property type="entry name" value="HATPase_c"/>
    <property type="match status" value="1"/>
</dbReference>
<evidence type="ECO:0000256" key="1">
    <source>
        <dbReference type="ARBA" id="ARBA00000085"/>
    </source>
</evidence>
<dbReference type="InterPro" id="IPR011006">
    <property type="entry name" value="CheY-like_superfamily"/>
</dbReference>
<dbReference type="InterPro" id="IPR004358">
    <property type="entry name" value="Sig_transdc_His_kin-like_C"/>
</dbReference>
<dbReference type="InterPro" id="IPR036890">
    <property type="entry name" value="HATPase_C_sf"/>
</dbReference>
<dbReference type="Gene3D" id="3.40.50.2300">
    <property type="match status" value="1"/>
</dbReference>
<dbReference type="OrthoDB" id="60033at2759"/>
<dbReference type="InterPro" id="IPR003594">
    <property type="entry name" value="HATPase_dom"/>
</dbReference>
<feature type="domain" description="Response regulatory" evidence="9">
    <location>
        <begin position="285"/>
        <end position="342"/>
    </location>
</feature>
<dbReference type="GO" id="GO:0000155">
    <property type="term" value="F:phosphorelay sensor kinase activity"/>
    <property type="evidence" value="ECO:0007669"/>
    <property type="project" value="InterPro"/>
</dbReference>
<dbReference type="PANTHER" id="PTHR43047:SF66">
    <property type="entry name" value="HISKA"/>
    <property type="match status" value="1"/>
</dbReference>
<dbReference type="Gene3D" id="1.10.287.130">
    <property type="match status" value="1"/>
</dbReference>
<keyword evidence="3 6" id="KW-0597">Phosphoprotein</keyword>
<dbReference type="EC" id="2.7.13.3" evidence="2"/>
<evidence type="ECO:0000256" key="2">
    <source>
        <dbReference type="ARBA" id="ARBA00012438"/>
    </source>
</evidence>
<feature type="non-terminal residue" evidence="10">
    <location>
        <position position="1"/>
    </location>
</feature>
<dbReference type="SUPFAM" id="SSF55874">
    <property type="entry name" value="ATPase domain of HSP90 chaperone/DNA topoisomerase II/histidine kinase"/>
    <property type="match status" value="1"/>
</dbReference>
<dbReference type="PROSITE" id="PS50109">
    <property type="entry name" value="HIS_KIN"/>
    <property type="match status" value="1"/>
</dbReference>
<sequence>ELRNPLNGIIGFTSLILDTALSEQQRDFAEAISSISSYMCNIINQSLDLCQTQSHGTASTDIGPLRLRDIVEFDNLMQKFQSNNGTINMSLKNIENKWYGDEDIIRKILLNYLTNAIKHTGSGTVTVRLEVESDKLKDGKEGFMARCSVEDTGPGIPKKDLKRLFLPYSKLVSSFGEMKNLDNDGTKSPNHQQSHRSSGLGLSICKELADKIGGKVGVESVLGKGSTFWFTFPVYTSMPEDVDDDPDTGASLGKEMRGTSSYSRSNSVKSNASSKSRRKHKKPAKVLMVEDNETNQRVALKYLEKMGEKVTIAANGIEALEKMKNENFDILFVDLQMPLMVN</sequence>
<evidence type="ECO:0000256" key="5">
    <source>
        <dbReference type="ARBA" id="ARBA00022777"/>
    </source>
</evidence>
<dbReference type="InterPro" id="IPR003661">
    <property type="entry name" value="HisK_dim/P_dom"/>
</dbReference>